<keyword evidence="3" id="KW-1185">Reference proteome</keyword>
<evidence type="ECO:0000256" key="1">
    <source>
        <dbReference type="SAM" id="MobiDB-lite"/>
    </source>
</evidence>
<feature type="compositionally biased region" description="Basic and acidic residues" evidence="1">
    <location>
        <begin position="17"/>
        <end position="29"/>
    </location>
</feature>
<sequence length="88" mass="9227">MGVARGTPMGKPSLSGDVERKSVKEKDGHFTAQGQRARCTVADYAPIAICGSRPAFVDLRDTLSGACTRSQCFHAPRSGVGSDTLAES</sequence>
<dbReference type="AlphaFoldDB" id="A0A8J9Y7X0"/>
<dbReference type="OrthoDB" id="7258160at2759"/>
<protein>
    <submittedName>
        <fullName evidence="2">Uncharacterized protein</fullName>
    </submittedName>
</protein>
<gene>
    <name evidence="2" type="ORF">BINO364_LOCUS6904</name>
</gene>
<dbReference type="Proteomes" id="UP000838878">
    <property type="component" value="Chromosome 2"/>
</dbReference>
<name>A0A8J9Y7X0_9NEOP</name>
<evidence type="ECO:0000313" key="2">
    <source>
        <dbReference type="EMBL" id="CAH0720704.1"/>
    </source>
</evidence>
<accession>A0A8J9Y7X0</accession>
<evidence type="ECO:0000313" key="3">
    <source>
        <dbReference type="Proteomes" id="UP000838878"/>
    </source>
</evidence>
<dbReference type="EMBL" id="OV170222">
    <property type="protein sequence ID" value="CAH0720704.1"/>
    <property type="molecule type" value="Genomic_DNA"/>
</dbReference>
<reference evidence="2" key="1">
    <citation type="submission" date="2021-12" db="EMBL/GenBank/DDBJ databases">
        <authorList>
            <person name="Martin H S."/>
        </authorList>
    </citation>
    <scope>NUCLEOTIDE SEQUENCE</scope>
</reference>
<feature type="region of interest" description="Disordered" evidence="1">
    <location>
        <begin position="1"/>
        <end position="32"/>
    </location>
</feature>
<proteinExistence type="predicted"/>
<feature type="non-terminal residue" evidence="2">
    <location>
        <position position="88"/>
    </location>
</feature>
<organism evidence="2 3">
    <name type="scientific">Brenthis ino</name>
    <name type="common">lesser marbled fritillary</name>
    <dbReference type="NCBI Taxonomy" id="405034"/>
    <lineage>
        <taxon>Eukaryota</taxon>
        <taxon>Metazoa</taxon>
        <taxon>Ecdysozoa</taxon>
        <taxon>Arthropoda</taxon>
        <taxon>Hexapoda</taxon>
        <taxon>Insecta</taxon>
        <taxon>Pterygota</taxon>
        <taxon>Neoptera</taxon>
        <taxon>Endopterygota</taxon>
        <taxon>Lepidoptera</taxon>
        <taxon>Glossata</taxon>
        <taxon>Ditrysia</taxon>
        <taxon>Papilionoidea</taxon>
        <taxon>Nymphalidae</taxon>
        <taxon>Heliconiinae</taxon>
        <taxon>Argynnini</taxon>
        <taxon>Brenthis</taxon>
    </lineage>
</organism>